<evidence type="ECO:0000256" key="7">
    <source>
        <dbReference type="ARBA" id="ARBA00022645"/>
    </source>
</evidence>
<evidence type="ECO:0000256" key="10">
    <source>
        <dbReference type="ARBA" id="ARBA00022729"/>
    </source>
</evidence>
<feature type="domain" description="Peptidase M28" evidence="23">
    <location>
        <begin position="283"/>
        <end position="496"/>
    </location>
</feature>
<protein>
    <recommendedName>
        <fullName evidence="5">Carboxypeptidase Q</fullName>
    </recommendedName>
    <alternativeName>
        <fullName evidence="20">Plasma glutamate carboxypeptidase</fullName>
    </alternativeName>
</protein>
<evidence type="ECO:0000256" key="22">
    <source>
        <dbReference type="SAM" id="SignalP"/>
    </source>
</evidence>
<keyword evidence="9" id="KW-0479">Metal-binding</keyword>
<feature type="region of interest" description="Disordered" evidence="21">
    <location>
        <begin position="516"/>
        <end position="537"/>
    </location>
</feature>
<keyword evidence="14" id="KW-0333">Golgi apparatus</keyword>
<keyword evidence="17" id="KW-0325">Glycoprotein</keyword>
<evidence type="ECO:0000259" key="23">
    <source>
        <dbReference type="Pfam" id="PF04389"/>
    </source>
</evidence>
<evidence type="ECO:0000256" key="16">
    <source>
        <dbReference type="ARBA" id="ARBA00023145"/>
    </source>
</evidence>
<evidence type="ECO:0000256" key="6">
    <source>
        <dbReference type="ARBA" id="ARBA00022525"/>
    </source>
</evidence>
<keyword evidence="25" id="KW-1185">Reference proteome</keyword>
<evidence type="ECO:0000256" key="19">
    <source>
        <dbReference type="ARBA" id="ARBA00025833"/>
    </source>
</evidence>
<evidence type="ECO:0000256" key="18">
    <source>
        <dbReference type="ARBA" id="ARBA00023228"/>
    </source>
</evidence>
<dbReference type="Pfam" id="PF04389">
    <property type="entry name" value="Peptidase_M28"/>
    <property type="match status" value="1"/>
</dbReference>
<keyword evidence="18" id="KW-0458">Lysosome</keyword>
<dbReference type="InterPro" id="IPR007484">
    <property type="entry name" value="Peptidase_M28"/>
</dbReference>
<dbReference type="PANTHER" id="PTHR12053">
    <property type="entry name" value="PROTEASE FAMILY M28 PLASMA GLUTAMATE CARBOXYPEPTIDASE-RELATED"/>
    <property type="match status" value="1"/>
</dbReference>
<keyword evidence="6" id="KW-0964">Secreted</keyword>
<evidence type="ECO:0000256" key="9">
    <source>
        <dbReference type="ARBA" id="ARBA00022723"/>
    </source>
</evidence>
<dbReference type="InterPro" id="IPR039866">
    <property type="entry name" value="CPQ"/>
</dbReference>
<evidence type="ECO:0000313" key="25">
    <source>
        <dbReference type="Proteomes" id="UP000309848"/>
    </source>
</evidence>
<dbReference type="AlphaFoldDB" id="A0A4S1WIK8"/>
<comment type="subunit">
    <text evidence="19">Homodimer. The monomeric form is inactive while the homodimer is active.</text>
</comment>
<dbReference type="OrthoDB" id="9769665at2"/>
<dbReference type="GO" id="GO:0006508">
    <property type="term" value="P:proteolysis"/>
    <property type="evidence" value="ECO:0007669"/>
    <property type="project" value="UniProtKB-KW"/>
</dbReference>
<dbReference type="Proteomes" id="UP000309848">
    <property type="component" value="Unassembled WGS sequence"/>
</dbReference>
<accession>A0A4S1WIK8</accession>
<keyword evidence="15" id="KW-0482">Metalloprotease</keyword>
<organism evidence="24 25">
    <name type="scientific">Sphingomonas naasensis</name>
    <dbReference type="NCBI Taxonomy" id="1344951"/>
    <lineage>
        <taxon>Bacteria</taxon>
        <taxon>Pseudomonadati</taxon>
        <taxon>Pseudomonadota</taxon>
        <taxon>Alphaproteobacteria</taxon>
        <taxon>Sphingomonadales</taxon>
        <taxon>Sphingomonadaceae</taxon>
        <taxon>Sphingomonas</taxon>
    </lineage>
</organism>
<evidence type="ECO:0000256" key="3">
    <source>
        <dbReference type="ARBA" id="ARBA00004555"/>
    </source>
</evidence>
<evidence type="ECO:0000256" key="4">
    <source>
        <dbReference type="ARBA" id="ARBA00004613"/>
    </source>
</evidence>
<evidence type="ECO:0000256" key="14">
    <source>
        <dbReference type="ARBA" id="ARBA00023034"/>
    </source>
</evidence>
<dbReference type="PANTHER" id="PTHR12053:SF3">
    <property type="entry name" value="CARBOXYPEPTIDASE Q"/>
    <property type="match status" value="1"/>
</dbReference>
<dbReference type="Gene3D" id="3.40.630.10">
    <property type="entry name" value="Zn peptidases"/>
    <property type="match status" value="2"/>
</dbReference>
<dbReference type="GO" id="GO:0005764">
    <property type="term" value="C:lysosome"/>
    <property type="evidence" value="ECO:0007669"/>
    <property type="project" value="UniProtKB-SubCell"/>
</dbReference>
<keyword evidence="16" id="KW-0865">Zymogen</keyword>
<keyword evidence="12" id="KW-0256">Endoplasmic reticulum</keyword>
<evidence type="ECO:0000256" key="11">
    <source>
        <dbReference type="ARBA" id="ARBA00022801"/>
    </source>
</evidence>
<evidence type="ECO:0000313" key="24">
    <source>
        <dbReference type="EMBL" id="TGX40746.1"/>
    </source>
</evidence>
<keyword evidence="10 22" id="KW-0732">Signal</keyword>
<evidence type="ECO:0000256" key="8">
    <source>
        <dbReference type="ARBA" id="ARBA00022670"/>
    </source>
</evidence>
<reference evidence="24 25" key="1">
    <citation type="submission" date="2019-04" db="EMBL/GenBank/DDBJ databases">
        <title>Sphingomonas psychrotolerans sp. nov., isolated from soil in the Tianshan Mountains, Xinjiang, China.</title>
        <authorList>
            <person name="Luo Y."/>
            <person name="Sheng H."/>
        </authorList>
    </citation>
    <scope>NUCLEOTIDE SEQUENCE [LARGE SCALE GENOMIC DNA]</scope>
    <source>
        <strain evidence="24 25">KIS18-15</strain>
    </source>
</reference>
<dbReference type="GO" id="GO:0046872">
    <property type="term" value="F:metal ion binding"/>
    <property type="evidence" value="ECO:0007669"/>
    <property type="project" value="UniProtKB-KW"/>
</dbReference>
<comment type="subcellular location">
    <subcellularLocation>
        <location evidence="1">Endoplasmic reticulum</location>
    </subcellularLocation>
    <subcellularLocation>
        <location evidence="3">Golgi apparatus</location>
    </subcellularLocation>
    <subcellularLocation>
        <location evidence="2">Lysosome</location>
    </subcellularLocation>
    <subcellularLocation>
        <location evidence="4">Secreted</location>
    </subcellularLocation>
</comment>
<gene>
    <name evidence="24" type="ORF">E5A74_14780</name>
</gene>
<feature type="chain" id="PRO_5020366889" description="Carboxypeptidase Q" evidence="22">
    <location>
        <begin position="20"/>
        <end position="537"/>
    </location>
</feature>
<keyword evidence="7" id="KW-0121">Carboxypeptidase</keyword>
<dbReference type="GO" id="GO:0004180">
    <property type="term" value="F:carboxypeptidase activity"/>
    <property type="evidence" value="ECO:0007669"/>
    <property type="project" value="UniProtKB-KW"/>
</dbReference>
<dbReference type="RefSeq" id="WP_135986292.1">
    <property type="nucleotide sequence ID" value="NZ_JAASQM010000005.1"/>
</dbReference>
<dbReference type="EMBL" id="SRXU01000006">
    <property type="protein sequence ID" value="TGX40746.1"/>
    <property type="molecule type" value="Genomic_DNA"/>
</dbReference>
<proteinExistence type="predicted"/>
<dbReference type="GO" id="GO:0070573">
    <property type="term" value="F:metallodipeptidase activity"/>
    <property type="evidence" value="ECO:0007669"/>
    <property type="project" value="InterPro"/>
</dbReference>
<evidence type="ECO:0000256" key="1">
    <source>
        <dbReference type="ARBA" id="ARBA00004240"/>
    </source>
</evidence>
<keyword evidence="8" id="KW-0645">Protease</keyword>
<evidence type="ECO:0000256" key="5">
    <source>
        <dbReference type="ARBA" id="ARBA00014116"/>
    </source>
</evidence>
<evidence type="ECO:0000256" key="17">
    <source>
        <dbReference type="ARBA" id="ARBA00023180"/>
    </source>
</evidence>
<evidence type="ECO:0000256" key="13">
    <source>
        <dbReference type="ARBA" id="ARBA00022833"/>
    </source>
</evidence>
<dbReference type="SUPFAM" id="SSF53187">
    <property type="entry name" value="Zn-dependent exopeptidases"/>
    <property type="match status" value="1"/>
</dbReference>
<keyword evidence="11 24" id="KW-0378">Hydrolase</keyword>
<keyword evidence="13" id="KW-0862">Zinc</keyword>
<dbReference type="GO" id="GO:0005576">
    <property type="term" value="C:extracellular region"/>
    <property type="evidence" value="ECO:0007669"/>
    <property type="project" value="UniProtKB-SubCell"/>
</dbReference>
<evidence type="ECO:0000256" key="21">
    <source>
        <dbReference type="SAM" id="MobiDB-lite"/>
    </source>
</evidence>
<name>A0A4S1WIK8_9SPHN</name>
<comment type="caution">
    <text evidence="24">The sequence shown here is derived from an EMBL/GenBank/DDBJ whole genome shotgun (WGS) entry which is preliminary data.</text>
</comment>
<evidence type="ECO:0000256" key="2">
    <source>
        <dbReference type="ARBA" id="ARBA00004371"/>
    </source>
</evidence>
<sequence length="537" mass="58491">MRKASALAAIALVASPLTAQSVDRTEVGRIVDEGVNRSEVMLTVQHLADHIGPRLTNSPGMRAAEDWTASKFRDWGLKNVHKEGFDFGRGWWIERSSARMINPRPITLTAIPIAWTPATAGRISAPVVVAPMSEERHFARYHGQLAGKIVLVTLPNDGSEPTDPAFKRLSGDDLSKLDVYEQPKYDPEASDRRMKRLEYSAKLDAFLKAEGAVAYATMSPRDGKLVHGAGYLFGTGETQQVPGVEIAAEDYRRLARLAKQGPAPVVELENVVHFVDTDTRAYNIIADIPGSDPSGAYVMAGGHLDSWAAGDGAVDNGAGVAMVMEAARILQTMGVKPKRTIRFVLWAGEEQGLLGSMDYVEKHIAARARKPGTPETGLARFYGWANRWPITRQADYGKLSAYFNIDNGSGKLRGIYAENNAAVVPIFRDWFAPFNAMGAGSVAIRKTGGTDHVFFSAVGIPAFQFIQDPLDYGSRLHHTSIDTFDHIKAADMRQGAVILASFLLNAANADKPLPRLPFPTEPGVTDPFAWPDPNDLD</sequence>
<evidence type="ECO:0000256" key="15">
    <source>
        <dbReference type="ARBA" id="ARBA00023049"/>
    </source>
</evidence>
<evidence type="ECO:0000256" key="12">
    <source>
        <dbReference type="ARBA" id="ARBA00022824"/>
    </source>
</evidence>
<evidence type="ECO:0000256" key="20">
    <source>
        <dbReference type="ARBA" id="ARBA00033328"/>
    </source>
</evidence>
<feature type="signal peptide" evidence="22">
    <location>
        <begin position="1"/>
        <end position="19"/>
    </location>
</feature>